<dbReference type="EMBL" id="HG994369">
    <property type="protein sequence ID" value="CAF1935083.1"/>
    <property type="molecule type" value="Genomic_DNA"/>
</dbReference>
<name>A0A816LC92_BRANA</name>
<reference evidence="2" key="1">
    <citation type="submission" date="2021-01" db="EMBL/GenBank/DDBJ databases">
        <authorList>
            <consortium name="Genoscope - CEA"/>
            <person name="William W."/>
        </authorList>
    </citation>
    <scope>NUCLEOTIDE SEQUENCE</scope>
</reference>
<dbReference type="AlphaFoldDB" id="A0A816LC92"/>
<gene>
    <name evidence="2" type="ORF">DARMORV10_C05P55020.1</name>
</gene>
<organism evidence="2">
    <name type="scientific">Brassica napus</name>
    <name type="common">Rape</name>
    <dbReference type="NCBI Taxonomy" id="3708"/>
    <lineage>
        <taxon>Eukaryota</taxon>
        <taxon>Viridiplantae</taxon>
        <taxon>Streptophyta</taxon>
        <taxon>Embryophyta</taxon>
        <taxon>Tracheophyta</taxon>
        <taxon>Spermatophyta</taxon>
        <taxon>Magnoliopsida</taxon>
        <taxon>eudicotyledons</taxon>
        <taxon>Gunneridae</taxon>
        <taxon>Pentapetalae</taxon>
        <taxon>rosids</taxon>
        <taxon>malvids</taxon>
        <taxon>Brassicales</taxon>
        <taxon>Brassicaceae</taxon>
        <taxon>Brassiceae</taxon>
        <taxon>Brassica</taxon>
    </lineage>
</organism>
<proteinExistence type="predicted"/>
<accession>A0A816LC92</accession>
<feature type="region of interest" description="Disordered" evidence="1">
    <location>
        <begin position="99"/>
        <end position="124"/>
    </location>
</feature>
<evidence type="ECO:0000313" key="2">
    <source>
        <dbReference type="EMBL" id="CAF1935083.1"/>
    </source>
</evidence>
<feature type="compositionally biased region" description="Low complexity" evidence="1">
    <location>
        <begin position="100"/>
        <end position="111"/>
    </location>
</feature>
<dbReference type="Proteomes" id="UP001295469">
    <property type="component" value="Chromosome C05"/>
</dbReference>
<sequence length="160" mass="17411">MNPAAEAWPVTAAIVGIGREMRSATKDRSFESMMLFSTSLILVSSMSSSLLVEIRLRCTIVLKMMPYLHCNPILMRTDCKLVKYLQVMGAPRRGAYSFQGAGRTSGAGTSSPPENGTSLPPRTGASLPPRTLCLMELEPPCLLEPLDKLILLKKCILILA</sequence>
<protein>
    <submittedName>
        <fullName evidence="2">(rape) hypothetical protein</fullName>
    </submittedName>
</protein>
<evidence type="ECO:0000256" key="1">
    <source>
        <dbReference type="SAM" id="MobiDB-lite"/>
    </source>
</evidence>